<keyword evidence="2" id="KW-1185">Reference proteome</keyword>
<evidence type="ECO:0000313" key="1">
    <source>
        <dbReference type="EMBL" id="AUG87263.1"/>
    </source>
</evidence>
<gene>
    <name evidence="1" type="ORF">SEA_OMAR_79</name>
</gene>
<dbReference type="Proteomes" id="UP000241892">
    <property type="component" value="Segment"/>
</dbReference>
<dbReference type="EMBL" id="MG593802">
    <property type="protein sequence ID" value="AUG87263.1"/>
    <property type="molecule type" value="Genomic_DNA"/>
</dbReference>
<proteinExistence type="predicted"/>
<protein>
    <submittedName>
        <fullName evidence="1">Acetyltransferase</fullName>
    </submittedName>
</protein>
<evidence type="ECO:0000313" key="2">
    <source>
        <dbReference type="Proteomes" id="UP000241892"/>
    </source>
</evidence>
<sequence length="157" mass="17572">MFQGETPSGVRPGWCLVADDASLHLSEEDTVTTYMHPASWDEYTAALDWARRDSDRIAEATSKPEEMPRGARYYLTADFQSGFGVAKDGTLIGLFSTVKGRGEDMVWDAVLHRGATKLDCFDGFLPDYYKRFGFAETERVPNWTPGEPDVVFMSLVV</sequence>
<reference evidence="2" key="1">
    <citation type="submission" date="2017-11" db="EMBL/GenBank/DDBJ databases">
        <authorList>
            <person name="Han C.G."/>
        </authorList>
    </citation>
    <scope>NUCLEOTIDE SEQUENCE [LARGE SCALE GENOMIC DNA]</scope>
</reference>
<accession>A0A2H5BLT4</accession>
<organism evidence="1 2">
    <name type="scientific">Streptomyces phage Omar</name>
    <dbReference type="NCBI Taxonomy" id="2059882"/>
    <lineage>
        <taxon>Viruses</taxon>
        <taxon>Duplodnaviria</taxon>
        <taxon>Heunggongvirae</taxon>
        <taxon>Uroviricota</taxon>
        <taxon>Caudoviricetes</taxon>
        <taxon>Arquatrovirinae</taxon>
        <taxon>Omarvirus</taxon>
        <taxon>Omarvirus omar</taxon>
    </lineage>
</organism>
<name>A0A2H5BLT4_9CAUD</name>